<sequence length="123" mass="12809">MRGCLEDQSRLPQTPGTPGDLPEYSLAPVRGAPQVSTVLSPVEGSVGQDTAEATKADQQGTTGSGKATNPADPDAEMRRVATGITRLKLAKTRISGAQKRKMAIQKPESGPTIESHSLCTIGP</sequence>
<dbReference type="EMBL" id="JASPKY010000105">
    <property type="protein sequence ID" value="KAK9737053.1"/>
    <property type="molecule type" value="Genomic_DNA"/>
</dbReference>
<evidence type="ECO:0000313" key="3">
    <source>
        <dbReference type="Proteomes" id="UP001458880"/>
    </source>
</evidence>
<feature type="compositionally biased region" description="Polar residues" evidence="1">
    <location>
        <begin position="112"/>
        <end position="123"/>
    </location>
</feature>
<protein>
    <submittedName>
        <fullName evidence="2">Uncharacterized protein</fullName>
    </submittedName>
</protein>
<evidence type="ECO:0000256" key="1">
    <source>
        <dbReference type="SAM" id="MobiDB-lite"/>
    </source>
</evidence>
<feature type="region of interest" description="Disordered" evidence="1">
    <location>
        <begin position="1"/>
        <end position="76"/>
    </location>
</feature>
<gene>
    <name evidence="2" type="ORF">QE152_g11058</name>
</gene>
<dbReference type="AlphaFoldDB" id="A0AAW1LSR3"/>
<organism evidence="2 3">
    <name type="scientific">Popillia japonica</name>
    <name type="common">Japanese beetle</name>
    <dbReference type="NCBI Taxonomy" id="7064"/>
    <lineage>
        <taxon>Eukaryota</taxon>
        <taxon>Metazoa</taxon>
        <taxon>Ecdysozoa</taxon>
        <taxon>Arthropoda</taxon>
        <taxon>Hexapoda</taxon>
        <taxon>Insecta</taxon>
        <taxon>Pterygota</taxon>
        <taxon>Neoptera</taxon>
        <taxon>Endopterygota</taxon>
        <taxon>Coleoptera</taxon>
        <taxon>Polyphaga</taxon>
        <taxon>Scarabaeiformia</taxon>
        <taxon>Scarabaeidae</taxon>
        <taxon>Rutelinae</taxon>
        <taxon>Popillia</taxon>
    </lineage>
</organism>
<name>A0AAW1LSR3_POPJA</name>
<dbReference type="Proteomes" id="UP001458880">
    <property type="component" value="Unassembled WGS sequence"/>
</dbReference>
<proteinExistence type="predicted"/>
<comment type="caution">
    <text evidence="2">The sequence shown here is derived from an EMBL/GenBank/DDBJ whole genome shotgun (WGS) entry which is preliminary data.</text>
</comment>
<evidence type="ECO:0000313" key="2">
    <source>
        <dbReference type="EMBL" id="KAK9737053.1"/>
    </source>
</evidence>
<reference evidence="2 3" key="1">
    <citation type="journal article" date="2024" name="BMC Genomics">
        <title>De novo assembly and annotation of Popillia japonica's genome with initial clues to its potential as an invasive pest.</title>
        <authorList>
            <person name="Cucini C."/>
            <person name="Boschi S."/>
            <person name="Funari R."/>
            <person name="Cardaioli E."/>
            <person name="Iannotti N."/>
            <person name="Marturano G."/>
            <person name="Paoli F."/>
            <person name="Bruttini M."/>
            <person name="Carapelli A."/>
            <person name="Frati F."/>
            <person name="Nardi F."/>
        </authorList>
    </citation>
    <scope>NUCLEOTIDE SEQUENCE [LARGE SCALE GENOMIC DNA]</scope>
    <source>
        <strain evidence="2">DMR45628</strain>
    </source>
</reference>
<accession>A0AAW1LSR3</accession>
<feature type="compositionally biased region" description="Polar residues" evidence="1">
    <location>
        <begin position="56"/>
        <end position="67"/>
    </location>
</feature>
<feature type="region of interest" description="Disordered" evidence="1">
    <location>
        <begin position="94"/>
        <end position="123"/>
    </location>
</feature>
<keyword evidence="3" id="KW-1185">Reference proteome</keyword>